<dbReference type="InterPro" id="IPR040294">
    <property type="entry name" value="Nodulin-rel_1/2"/>
</dbReference>
<dbReference type="EMBL" id="JAMFTS010000002">
    <property type="protein sequence ID" value="KAJ4796358.1"/>
    <property type="molecule type" value="Genomic_DNA"/>
</dbReference>
<feature type="region of interest" description="Disordered" evidence="1">
    <location>
        <begin position="82"/>
        <end position="146"/>
    </location>
</feature>
<dbReference type="AlphaFoldDB" id="A0AAV8FZP3"/>
<dbReference type="Proteomes" id="UP001140206">
    <property type="component" value="Chromosome 2"/>
</dbReference>
<reference evidence="3" key="1">
    <citation type="submission" date="2022-08" db="EMBL/GenBank/DDBJ databases">
        <authorList>
            <person name="Marques A."/>
        </authorList>
    </citation>
    <scope>NUCLEOTIDE SEQUENCE</scope>
    <source>
        <strain evidence="3">RhyPub2mFocal</strain>
        <tissue evidence="3">Leaves</tissue>
    </source>
</reference>
<evidence type="ECO:0000313" key="4">
    <source>
        <dbReference type="EMBL" id="KAJ4820170.1"/>
    </source>
</evidence>
<evidence type="ECO:0000313" key="2">
    <source>
        <dbReference type="EMBL" id="KAJ4767457.1"/>
    </source>
</evidence>
<dbReference type="EMBL" id="JAMFTS010000004">
    <property type="protein sequence ID" value="KAJ4767457.1"/>
    <property type="molecule type" value="Genomic_DNA"/>
</dbReference>
<protein>
    <recommendedName>
        <fullName evidence="6">Nodulin-related protein 1</fullName>
    </recommendedName>
</protein>
<dbReference type="GO" id="GO:0010115">
    <property type="term" value="P:regulation of abscisic acid biosynthetic process"/>
    <property type="evidence" value="ECO:0007669"/>
    <property type="project" value="InterPro"/>
</dbReference>
<evidence type="ECO:0000256" key="1">
    <source>
        <dbReference type="SAM" id="MobiDB-lite"/>
    </source>
</evidence>
<organism evidence="3 5">
    <name type="scientific">Rhynchospora pubera</name>
    <dbReference type="NCBI Taxonomy" id="906938"/>
    <lineage>
        <taxon>Eukaryota</taxon>
        <taxon>Viridiplantae</taxon>
        <taxon>Streptophyta</taxon>
        <taxon>Embryophyta</taxon>
        <taxon>Tracheophyta</taxon>
        <taxon>Spermatophyta</taxon>
        <taxon>Magnoliopsida</taxon>
        <taxon>Liliopsida</taxon>
        <taxon>Poales</taxon>
        <taxon>Cyperaceae</taxon>
        <taxon>Cyperoideae</taxon>
        <taxon>Rhynchosporeae</taxon>
        <taxon>Rhynchospora</taxon>
    </lineage>
</organism>
<dbReference type="Proteomes" id="UP001140206">
    <property type="component" value="Chromosome 4"/>
</dbReference>
<dbReference type="EMBL" id="JAMFTS010000001">
    <property type="protein sequence ID" value="KAJ4820170.1"/>
    <property type="molecule type" value="Genomic_DNA"/>
</dbReference>
<feature type="compositionally biased region" description="Basic and acidic residues" evidence="1">
    <location>
        <begin position="90"/>
        <end position="99"/>
    </location>
</feature>
<evidence type="ECO:0000313" key="5">
    <source>
        <dbReference type="Proteomes" id="UP001140206"/>
    </source>
</evidence>
<evidence type="ECO:0000313" key="3">
    <source>
        <dbReference type="EMBL" id="KAJ4796358.1"/>
    </source>
</evidence>
<name>A0AAV8FZP3_9POAL</name>
<gene>
    <name evidence="4" type="ORF">LUZ62_032736</name>
    <name evidence="3" type="ORF">LUZ62_047604</name>
    <name evidence="2" type="ORF">LUZ62_077832</name>
</gene>
<accession>A0AAV8FZP3</accession>
<comment type="caution">
    <text evidence="3">The sequence shown here is derived from an EMBL/GenBank/DDBJ whole genome shotgun (WGS) entry which is preliminary data.</text>
</comment>
<keyword evidence="5" id="KW-1185">Reference proteome</keyword>
<dbReference type="GO" id="GO:0009408">
    <property type="term" value="P:response to heat"/>
    <property type="evidence" value="ECO:0007669"/>
    <property type="project" value="InterPro"/>
</dbReference>
<sequence>MDPNTKTEKNESNTSPTELFSSAQILGQAAMSTFRNESDKVDKAKAAGAAEDLLGAASQYGKLDNTSYGKYVDKAEEYLHQYAEPGATKETAKAEEKTETPATKDGGAEEPEKTPAAAPKDGGSEQTEKKEESGGGLDSYVKMAEGFVNKQEGESAAGESGGALGGALKMAGGFFK</sequence>
<dbReference type="PANTHER" id="PTHR35098:SF1">
    <property type="entry name" value="NODULIN-RELATED PROTEIN 2"/>
    <property type="match status" value="1"/>
</dbReference>
<feature type="compositionally biased region" description="Basic and acidic residues" evidence="1">
    <location>
        <begin position="122"/>
        <end position="133"/>
    </location>
</feature>
<evidence type="ECO:0008006" key="6">
    <source>
        <dbReference type="Google" id="ProtNLM"/>
    </source>
</evidence>
<dbReference type="PANTHER" id="PTHR35098">
    <property type="entry name" value="EXPRESSED PROTEIN"/>
    <property type="match status" value="1"/>
</dbReference>
<proteinExistence type="predicted"/>
<dbReference type="Proteomes" id="UP001140206">
    <property type="component" value="Chromosome 1"/>
</dbReference>